<dbReference type="Pfam" id="PF00590">
    <property type="entry name" value="TP_methylase"/>
    <property type="match status" value="1"/>
</dbReference>
<gene>
    <name evidence="7" type="ORF">CVIRNUC_005557</name>
</gene>
<keyword evidence="8" id="KW-1185">Reference proteome</keyword>
<dbReference type="GO" id="GO:0006364">
    <property type="term" value="P:rRNA processing"/>
    <property type="evidence" value="ECO:0007669"/>
    <property type="project" value="UniProtKB-KW"/>
</dbReference>
<dbReference type="SUPFAM" id="SSF53790">
    <property type="entry name" value="Tetrapyrrole methylase"/>
    <property type="match status" value="1"/>
</dbReference>
<dbReference type="PIRSF" id="PIRSF005917">
    <property type="entry name" value="MTase_YraL"/>
    <property type="match status" value="1"/>
</dbReference>
<organism evidence="7 8">
    <name type="scientific">Coccomyxa viridis</name>
    <dbReference type="NCBI Taxonomy" id="1274662"/>
    <lineage>
        <taxon>Eukaryota</taxon>
        <taxon>Viridiplantae</taxon>
        <taxon>Chlorophyta</taxon>
        <taxon>core chlorophytes</taxon>
        <taxon>Trebouxiophyceae</taxon>
        <taxon>Trebouxiophyceae incertae sedis</taxon>
        <taxon>Coccomyxaceae</taxon>
        <taxon>Coccomyxa</taxon>
    </lineage>
</organism>
<evidence type="ECO:0000313" key="8">
    <source>
        <dbReference type="Proteomes" id="UP001314263"/>
    </source>
</evidence>
<keyword evidence="4" id="KW-0808">Transferase</keyword>
<name>A0AAV1I5D8_9CHLO</name>
<evidence type="ECO:0000313" key="7">
    <source>
        <dbReference type="EMBL" id="CAK0782098.1"/>
    </source>
</evidence>
<dbReference type="GO" id="GO:0008168">
    <property type="term" value="F:methyltransferase activity"/>
    <property type="evidence" value="ECO:0007669"/>
    <property type="project" value="UniProtKB-KW"/>
</dbReference>
<dbReference type="InterPro" id="IPR014777">
    <property type="entry name" value="4pyrrole_Mease_sub1"/>
</dbReference>
<dbReference type="InterPro" id="IPR014776">
    <property type="entry name" value="4pyrrole_Mease_sub2"/>
</dbReference>
<evidence type="ECO:0000256" key="4">
    <source>
        <dbReference type="ARBA" id="ARBA00022679"/>
    </source>
</evidence>
<accession>A0AAV1I5D8</accession>
<dbReference type="AlphaFoldDB" id="A0AAV1I5D8"/>
<dbReference type="FunFam" id="3.30.950.10:FF:000002">
    <property type="entry name" value="Ribosomal RNA small subunit methyltransferase I"/>
    <property type="match status" value="1"/>
</dbReference>
<dbReference type="PROSITE" id="PS01296">
    <property type="entry name" value="RSMI"/>
    <property type="match status" value="1"/>
</dbReference>
<evidence type="ECO:0000259" key="6">
    <source>
        <dbReference type="Pfam" id="PF00590"/>
    </source>
</evidence>
<dbReference type="InterPro" id="IPR018063">
    <property type="entry name" value="SAM_MeTrfase_RsmI_CS"/>
</dbReference>
<comment type="caution">
    <text evidence="7">The sequence shown here is derived from an EMBL/GenBank/DDBJ whole genome shotgun (WGS) entry which is preliminary data.</text>
</comment>
<evidence type="ECO:0000256" key="1">
    <source>
        <dbReference type="ARBA" id="ARBA00022490"/>
    </source>
</evidence>
<keyword evidence="1" id="KW-0963">Cytoplasm</keyword>
<dbReference type="Proteomes" id="UP001314263">
    <property type="component" value="Unassembled WGS sequence"/>
</dbReference>
<evidence type="ECO:0000256" key="3">
    <source>
        <dbReference type="ARBA" id="ARBA00022603"/>
    </source>
</evidence>
<dbReference type="EMBL" id="CAUYUE010000006">
    <property type="protein sequence ID" value="CAK0782098.1"/>
    <property type="molecule type" value="Genomic_DNA"/>
</dbReference>
<dbReference type="PANTHER" id="PTHR46111:SF1">
    <property type="entry name" value="RIBOSOMAL RNA SMALL SUBUNIT METHYLTRANSFERASE I"/>
    <property type="match status" value="1"/>
</dbReference>
<feature type="domain" description="Tetrapyrrole methylase" evidence="6">
    <location>
        <begin position="59"/>
        <end position="258"/>
    </location>
</feature>
<reference evidence="7 8" key="1">
    <citation type="submission" date="2023-10" db="EMBL/GenBank/DDBJ databases">
        <authorList>
            <person name="Maclean D."/>
            <person name="Macfadyen A."/>
        </authorList>
    </citation>
    <scope>NUCLEOTIDE SEQUENCE [LARGE SCALE GENOMIC DNA]</scope>
</reference>
<dbReference type="Gene3D" id="3.40.1010.10">
    <property type="entry name" value="Cobalt-precorrin-4 Transmethylase, Domain 1"/>
    <property type="match status" value="1"/>
</dbReference>
<dbReference type="NCBIfam" id="TIGR00096">
    <property type="entry name" value="16S rRNA (cytidine(1402)-2'-O)-methyltransferase"/>
    <property type="match status" value="1"/>
</dbReference>
<keyword evidence="2" id="KW-0698">rRNA processing</keyword>
<dbReference type="Gene3D" id="3.30.950.10">
    <property type="entry name" value="Methyltransferase, Cobalt-precorrin-4 Transmethylase, Domain 2"/>
    <property type="match status" value="1"/>
</dbReference>
<evidence type="ECO:0000256" key="2">
    <source>
        <dbReference type="ARBA" id="ARBA00022552"/>
    </source>
</evidence>
<dbReference type="FunFam" id="3.40.1010.10:FF:000007">
    <property type="entry name" value="Ribosomal RNA small subunit methyltransferase I"/>
    <property type="match status" value="1"/>
</dbReference>
<dbReference type="HAMAP" id="MF_01877">
    <property type="entry name" value="16SrRNA_methyltr_I"/>
    <property type="match status" value="1"/>
</dbReference>
<keyword evidence="3" id="KW-0489">Methyltransferase</keyword>
<evidence type="ECO:0000256" key="5">
    <source>
        <dbReference type="ARBA" id="ARBA00022691"/>
    </source>
</evidence>
<protein>
    <recommendedName>
        <fullName evidence="6">Tetrapyrrole methylase domain-containing protein</fullName>
    </recommendedName>
</protein>
<keyword evidence="5" id="KW-0949">S-adenosyl-L-methionine</keyword>
<dbReference type="InterPro" id="IPR008189">
    <property type="entry name" value="rRNA_ssu_MeTfrase_I"/>
</dbReference>
<dbReference type="InterPro" id="IPR000878">
    <property type="entry name" value="4pyrrol_Mease"/>
</dbReference>
<dbReference type="PANTHER" id="PTHR46111">
    <property type="entry name" value="RIBOSOMAL RNA SMALL SUBUNIT METHYLTRANSFERASE I"/>
    <property type="match status" value="1"/>
</dbReference>
<proteinExistence type="inferred from homology"/>
<dbReference type="GO" id="GO:0032259">
    <property type="term" value="P:methylation"/>
    <property type="evidence" value="ECO:0007669"/>
    <property type="project" value="UniProtKB-KW"/>
</dbReference>
<sequence length="336" mass="35481">MQTSPYSAAASTGIETAQEGSIPVAAESTCKGGSSRDITWQGQPVLTSLRAPASLAAGLYIVATPIGNLEDITLRALRVLRDADIVLAEDTRHTRKLLSFFGLNCQLYSFHEHNEHSKEGQVLQRVRGGASVALVSDAGVPAVSDPGARLVAAAIDAGLPVVPVPGPSAVLAALVASGLSCDAFHFVGFLPAKPGQRQKQLQQLAGLQATLIFFVPPHGLAARLADMTSVLGSGRRCVIARELTKVHEEFRRGTLEELTAMATSTLFKGEMTLAVQGFSAAETTAARDDEGMQEFLQELIDAGMQPSQAGKIVSSRLGLPRGRVYEVAMRLAGVQR</sequence>
<dbReference type="InterPro" id="IPR035996">
    <property type="entry name" value="4pyrrol_Methylase_sf"/>
</dbReference>
<dbReference type="CDD" id="cd11648">
    <property type="entry name" value="RsmI"/>
    <property type="match status" value="1"/>
</dbReference>